<feature type="transmembrane region" description="Helical" evidence="9">
    <location>
        <begin position="167"/>
        <end position="183"/>
    </location>
</feature>
<protein>
    <submittedName>
        <fullName evidence="11">EamA family transporter RarD</fullName>
    </submittedName>
</protein>
<dbReference type="Proteomes" id="UP001434337">
    <property type="component" value="Chromosome"/>
</dbReference>
<dbReference type="PANTHER" id="PTHR22911:SF137">
    <property type="entry name" value="SOLUTE CARRIER FAMILY 35 MEMBER G2-RELATED"/>
    <property type="match status" value="1"/>
</dbReference>
<name>A0ABZ3C8J6_9ACTN</name>
<evidence type="ECO:0000256" key="3">
    <source>
        <dbReference type="ARBA" id="ARBA00022448"/>
    </source>
</evidence>
<dbReference type="EMBL" id="CP115965">
    <property type="protein sequence ID" value="WZW98060.1"/>
    <property type="molecule type" value="Genomic_DNA"/>
</dbReference>
<keyword evidence="12" id="KW-1185">Reference proteome</keyword>
<dbReference type="NCBIfam" id="TIGR00688">
    <property type="entry name" value="rarD"/>
    <property type="match status" value="1"/>
</dbReference>
<feature type="region of interest" description="Disordered" evidence="8">
    <location>
        <begin position="1"/>
        <end position="20"/>
    </location>
</feature>
<proteinExistence type="inferred from homology"/>
<evidence type="ECO:0000256" key="7">
    <source>
        <dbReference type="ARBA" id="ARBA00023136"/>
    </source>
</evidence>
<feature type="transmembrane region" description="Helical" evidence="9">
    <location>
        <begin position="89"/>
        <end position="108"/>
    </location>
</feature>
<evidence type="ECO:0000259" key="10">
    <source>
        <dbReference type="Pfam" id="PF00892"/>
    </source>
</evidence>
<feature type="transmembrane region" description="Helical" evidence="9">
    <location>
        <begin position="120"/>
        <end position="137"/>
    </location>
</feature>
<organism evidence="11 12">
    <name type="scientific">Propioniciclava soli</name>
    <dbReference type="NCBI Taxonomy" id="2775081"/>
    <lineage>
        <taxon>Bacteria</taxon>
        <taxon>Bacillati</taxon>
        <taxon>Actinomycetota</taxon>
        <taxon>Actinomycetes</taxon>
        <taxon>Propionibacteriales</taxon>
        <taxon>Propionibacteriaceae</taxon>
        <taxon>Propioniciclava</taxon>
    </lineage>
</organism>
<feature type="compositionally biased region" description="Low complexity" evidence="8">
    <location>
        <begin position="1"/>
        <end position="16"/>
    </location>
</feature>
<comment type="similarity">
    <text evidence="2">Belongs to the EamA transporter family.</text>
</comment>
<feature type="transmembrane region" description="Helical" evidence="9">
    <location>
        <begin position="144"/>
        <end position="161"/>
    </location>
</feature>
<keyword evidence="5 9" id="KW-0812">Transmembrane</keyword>
<feature type="transmembrane region" description="Helical" evidence="9">
    <location>
        <begin position="227"/>
        <end position="247"/>
    </location>
</feature>
<comment type="subcellular location">
    <subcellularLocation>
        <location evidence="1">Cell membrane</location>
        <topology evidence="1">Multi-pass membrane protein</topology>
    </subcellularLocation>
</comment>
<evidence type="ECO:0000313" key="11">
    <source>
        <dbReference type="EMBL" id="WZW98060.1"/>
    </source>
</evidence>
<dbReference type="RefSeq" id="WP_342372215.1">
    <property type="nucleotide sequence ID" value="NZ_CP115965.1"/>
</dbReference>
<keyword evidence="6 9" id="KW-1133">Transmembrane helix</keyword>
<evidence type="ECO:0000313" key="12">
    <source>
        <dbReference type="Proteomes" id="UP001434337"/>
    </source>
</evidence>
<evidence type="ECO:0000256" key="6">
    <source>
        <dbReference type="ARBA" id="ARBA00022989"/>
    </source>
</evidence>
<dbReference type="InterPro" id="IPR004626">
    <property type="entry name" value="RarD"/>
</dbReference>
<dbReference type="SUPFAM" id="SSF103481">
    <property type="entry name" value="Multidrug resistance efflux transporter EmrE"/>
    <property type="match status" value="2"/>
</dbReference>
<evidence type="ECO:0000256" key="5">
    <source>
        <dbReference type="ARBA" id="ARBA00022692"/>
    </source>
</evidence>
<feature type="transmembrane region" description="Helical" evidence="9">
    <location>
        <begin position="24"/>
        <end position="43"/>
    </location>
</feature>
<evidence type="ECO:0000256" key="9">
    <source>
        <dbReference type="SAM" id="Phobius"/>
    </source>
</evidence>
<feature type="transmembrane region" description="Helical" evidence="9">
    <location>
        <begin position="195"/>
        <end position="215"/>
    </location>
</feature>
<feature type="domain" description="EamA" evidence="10">
    <location>
        <begin position="24"/>
        <end position="160"/>
    </location>
</feature>
<evidence type="ECO:0000256" key="4">
    <source>
        <dbReference type="ARBA" id="ARBA00022475"/>
    </source>
</evidence>
<reference evidence="11 12" key="1">
    <citation type="journal article" date="2023" name="Environ Microbiome">
        <title>A coral-associated actinobacterium mitigates coral bleaching under heat stress.</title>
        <authorList>
            <person name="Li J."/>
            <person name="Zou Y."/>
            <person name="Li Q."/>
            <person name="Zhang J."/>
            <person name="Bourne D.G."/>
            <person name="Lyu Y."/>
            <person name="Liu C."/>
            <person name="Zhang S."/>
        </authorList>
    </citation>
    <scope>NUCLEOTIDE SEQUENCE [LARGE SCALE GENOMIC DNA]</scope>
    <source>
        <strain evidence="11 12">SCSIO 13291</strain>
    </source>
</reference>
<evidence type="ECO:0000256" key="8">
    <source>
        <dbReference type="SAM" id="MobiDB-lite"/>
    </source>
</evidence>
<keyword evidence="7 9" id="KW-0472">Membrane</keyword>
<keyword evidence="3" id="KW-0813">Transport</keyword>
<feature type="transmembrane region" description="Helical" evidence="9">
    <location>
        <begin position="55"/>
        <end position="73"/>
    </location>
</feature>
<sequence length="315" mass="33659">MTHPAAAPGGTVPAPDDGSRERSIGLASGVAAYVIWGFFPLLFPLLKPSGPMEILAHRVVWSLAAVGLVLLALRRPWGWLRDAARRDKLPWLAAASLLIGLNWLTFIWAVNSAHVVEASLGYFINPLVNIVLGVWLFGERMTRGGLTGTLLALVGVSVIAWENWRGLWVSLLLAASFGLYGVVKKRAKLGALEGLFVESGLLVPLALAYWAWLAATGASHFGSDARASALLMFAGVLTALPLWLFALAAPRLPFGVVGVLQYLGPTIQFGLGITVFGQVVGLSYWAGLVLVWAGSAVYLSSVFARARKQRVTPPV</sequence>
<accession>A0ABZ3C8J6</accession>
<evidence type="ECO:0000256" key="1">
    <source>
        <dbReference type="ARBA" id="ARBA00004651"/>
    </source>
</evidence>
<dbReference type="Pfam" id="PF00892">
    <property type="entry name" value="EamA"/>
    <property type="match status" value="1"/>
</dbReference>
<feature type="transmembrane region" description="Helical" evidence="9">
    <location>
        <begin position="282"/>
        <end position="304"/>
    </location>
</feature>
<gene>
    <name evidence="11" type="primary">rarD</name>
    <name evidence="11" type="ORF">PCC79_14360</name>
</gene>
<dbReference type="PANTHER" id="PTHR22911">
    <property type="entry name" value="ACYL-MALONYL CONDENSING ENZYME-RELATED"/>
    <property type="match status" value="1"/>
</dbReference>
<evidence type="ECO:0000256" key="2">
    <source>
        <dbReference type="ARBA" id="ARBA00007362"/>
    </source>
</evidence>
<keyword evidence="4" id="KW-1003">Cell membrane</keyword>
<feature type="transmembrane region" description="Helical" evidence="9">
    <location>
        <begin position="254"/>
        <end position="276"/>
    </location>
</feature>
<dbReference type="InterPro" id="IPR037185">
    <property type="entry name" value="EmrE-like"/>
</dbReference>
<dbReference type="InterPro" id="IPR000620">
    <property type="entry name" value="EamA_dom"/>
</dbReference>